<protein>
    <recommendedName>
        <fullName evidence="2">serine O-acetyltransferase</fullName>
        <ecNumber evidence="2">2.3.1.30</ecNumber>
    </recommendedName>
</protein>
<dbReference type="SUPFAM" id="SSF51161">
    <property type="entry name" value="Trimeric LpxA-like enzymes"/>
    <property type="match status" value="1"/>
</dbReference>
<dbReference type="InterPro" id="IPR011004">
    <property type="entry name" value="Trimer_LpxA-like_sf"/>
</dbReference>
<dbReference type="Proteomes" id="UP000575241">
    <property type="component" value="Unassembled WGS sequence"/>
</dbReference>
<keyword evidence="5 7" id="KW-0012">Acyltransferase</keyword>
<dbReference type="GO" id="GO:0008652">
    <property type="term" value="P:amino acid biosynthetic process"/>
    <property type="evidence" value="ECO:0007669"/>
    <property type="project" value="UniProtKB-KW"/>
</dbReference>
<dbReference type="RefSeq" id="WP_184161111.1">
    <property type="nucleotide sequence ID" value="NZ_JACHLN010000001.1"/>
</dbReference>
<dbReference type="Pfam" id="PF00132">
    <property type="entry name" value="Hexapep"/>
    <property type="match status" value="1"/>
</dbReference>
<dbReference type="InterPro" id="IPR045304">
    <property type="entry name" value="LbH_SAT"/>
</dbReference>
<comment type="similarity">
    <text evidence="1">Belongs to the transferase hexapeptide repeat family.</text>
</comment>
<dbReference type="Gene3D" id="1.10.3130.10">
    <property type="entry name" value="serine acetyltransferase, domain 1"/>
    <property type="match status" value="1"/>
</dbReference>
<proteinExistence type="inferred from homology"/>
<dbReference type="CDD" id="cd03354">
    <property type="entry name" value="LbH_SAT"/>
    <property type="match status" value="1"/>
</dbReference>
<evidence type="ECO:0000256" key="3">
    <source>
        <dbReference type="ARBA" id="ARBA00022605"/>
    </source>
</evidence>
<dbReference type="PANTHER" id="PTHR42811">
    <property type="entry name" value="SERINE ACETYLTRANSFERASE"/>
    <property type="match status" value="1"/>
</dbReference>
<keyword evidence="3" id="KW-0028">Amino-acid biosynthesis</keyword>
<dbReference type="AlphaFoldDB" id="A0A7W7NQU8"/>
<dbReference type="InterPro" id="IPR053376">
    <property type="entry name" value="Serine_acetyltransferase"/>
</dbReference>
<evidence type="ECO:0000256" key="6">
    <source>
        <dbReference type="ARBA" id="ARBA00049486"/>
    </source>
</evidence>
<keyword evidence="8" id="KW-1185">Reference proteome</keyword>
<accession>A0A7W7NQU8</accession>
<keyword evidence="4 7" id="KW-0808">Transferase</keyword>
<dbReference type="InterPro" id="IPR042122">
    <property type="entry name" value="Ser_AcTrfase_N_sf"/>
</dbReference>
<reference evidence="7 8" key="1">
    <citation type="submission" date="2020-08" db="EMBL/GenBank/DDBJ databases">
        <title>Functional genomics of gut bacteria from endangered species of beetles.</title>
        <authorList>
            <person name="Carlos-Shanley C."/>
        </authorList>
    </citation>
    <scope>NUCLEOTIDE SEQUENCE [LARGE SCALE GENOMIC DNA]</scope>
    <source>
        <strain evidence="7 8">S00224</strain>
    </source>
</reference>
<comment type="catalytic activity">
    <reaction evidence="6">
        <text>L-serine + acetyl-CoA = O-acetyl-L-serine + CoA</text>
        <dbReference type="Rhea" id="RHEA:24560"/>
        <dbReference type="ChEBI" id="CHEBI:33384"/>
        <dbReference type="ChEBI" id="CHEBI:57287"/>
        <dbReference type="ChEBI" id="CHEBI:57288"/>
        <dbReference type="ChEBI" id="CHEBI:58340"/>
        <dbReference type="EC" id="2.3.1.30"/>
    </reaction>
</comment>
<dbReference type="Gene3D" id="2.160.10.10">
    <property type="entry name" value="Hexapeptide repeat proteins"/>
    <property type="match status" value="1"/>
</dbReference>
<evidence type="ECO:0000256" key="2">
    <source>
        <dbReference type="ARBA" id="ARBA00013266"/>
    </source>
</evidence>
<dbReference type="NCBIfam" id="NF041874">
    <property type="entry name" value="EPS_EpsC"/>
    <property type="match status" value="1"/>
</dbReference>
<dbReference type="InterPro" id="IPR001451">
    <property type="entry name" value="Hexapep"/>
</dbReference>
<evidence type="ECO:0000313" key="7">
    <source>
        <dbReference type="EMBL" id="MBB4837107.1"/>
    </source>
</evidence>
<comment type="caution">
    <text evidence="7">The sequence shown here is derived from an EMBL/GenBank/DDBJ whole genome shotgun (WGS) entry which is preliminary data.</text>
</comment>
<gene>
    <name evidence="7" type="ORF">HNP52_000158</name>
</gene>
<evidence type="ECO:0000256" key="1">
    <source>
        <dbReference type="ARBA" id="ARBA00007274"/>
    </source>
</evidence>
<evidence type="ECO:0000256" key="4">
    <source>
        <dbReference type="ARBA" id="ARBA00022679"/>
    </source>
</evidence>
<dbReference type="GO" id="GO:0009001">
    <property type="term" value="F:serine O-acetyltransferase activity"/>
    <property type="evidence" value="ECO:0007669"/>
    <property type="project" value="UniProtKB-EC"/>
</dbReference>
<organism evidence="7 8">
    <name type="scientific">Sphingomonas kyeonggiensis</name>
    <dbReference type="NCBI Taxonomy" id="1268553"/>
    <lineage>
        <taxon>Bacteria</taxon>
        <taxon>Pseudomonadati</taxon>
        <taxon>Pseudomonadota</taxon>
        <taxon>Alphaproteobacteria</taxon>
        <taxon>Sphingomonadales</taxon>
        <taxon>Sphingomonadaceae</taxon>
        <taxon>Sphingomonas</taxon>
    </lineage>
</organism>
<dbReference type="EC" id="2.3.1.30" evidence="2"/>
<dbReference type="EMBL" id="JACHLN010000001">
    <property type="protein sequence ID" value="MBB4837107.1"/>
    <property type="molecule type" value="Genomic_DNA"/>
</dbReference>
<evidence type="ECO:0000313" key="8">
    <source>
        <dbReference type="Proteomes" id="UP000575241"/>
    </source>
</evidence>
<evidence type="ECO:0000256" key="5">
    <source>
        <dbReference type="ARBA" id="ARBA00023315"/>
    </source>
</evidence>
<name>A0A7W7NQU8_9SPHN</name>
<sequence length="322" mass="34241">MSEAVTAPALSPFTGEIAQAVSALNAARSAWRERQTGRHAVTRFPSPTALAEAIEHLSAALFPARLGGFRGGPAREDDFVDERLAHAFALLREEIAAELDYWQREADQPFDPDQPEAIVRLFAATLSDIRAAIDADVEAAFVGDPAARSVDEILVSYPGALAIRYHRIAHELHELGAAIVARIISELANARTGIDIHPGATIGQSFFIDHGTGVVIGETAIIGRNVRLFQHVTLGGRSPLGLAPAGPRSRFARHPILEDDVIVYAGATILGRVTIGRGSKIGGNVWLLDDVPPHSLVVQPGAIRLDSAEADSIGARLAEHGA</sequence>